<feature type="domain" description="N-acetyltransferase" evidence="1">
    <location>
        <begin position="67"/>
        <end position="208"/>
    </location>
</feature>
<evidence type="ECO:0000313" key="2">
    <source>
        <dbReference type="EMBL" id="MBP0727357.1"/>
    </source>
</evidence>
<accession>A0A940NUG4</accession>
<organism evidence="2 3">
    <name type="scientific">Gottfriedia endophytica</name>
    <dbReference type="NCBI Taxonomy" id="2820819"/>
    <lineage>
        <taxon>Bacteria</taxon>
        <taxon>Bacillati</taxon>
        <taxon>Bacillota</taxon>
        <taxon>Bacilli</taxon>
        <taxon>Bacillales</taxon>
        <taxon>Bacillaceae</taxon>
        <taxon>Gottfriedia</taxon>
    </lineage>
</organism>
<sequence>MKADFLISEVPDHLNDSVSFIEMNGYKKERHVWQSTLDLPTFDEKINGSIIEEVNIRGITFASLSEMDVKTVKTPLYKLFKQTVKDNPAMNDDENSLPSLEDGSNEFLANSNIAIIAFSESRIVGMTILIPKADGELYNEWTGVDKEFRGQKISLALKLKSIQTAKASRYNKKCTDNDSLNKAMISVNQKLGYISVPGGHFVVSKYIKVKSD</sequence>
<gene>
    <name evidence="2" type="ORF">J5Y03_19640</name>
</gene>
<keyword evidence="3" id="KW-1185">Reference proteome</keyword>
<protein>
    <submittedName>
        <fullName evidence="2">GNAT family N-acetyltransferase</fullName>
    </submittedName>
</protein>
<dbReference type="SUPFAM" id="SSF55729">
    <property type="entry name" value="Acyl-CoA N-acyltransferases (Nat)"/>
    <property type="match status" value="1"/>
</dbReference>
<comment type="caution">
    <text evidence="2">The sequence shown here is derived from an EMBL/GenBank/DDBJ whole genome shotgun (WGS) entry which is preliminary data.</text>
</comment>
<dbReference type="Pfam" id="PF00583">
    <property type="entry name" value="Acetyltransf_1"/>
    <property type="match status" value="1"/>
</dbReference>
<dbReference type="Gene3D" id="3.40.630.30">
    <property type="match status" value="1"/>
</dbReference>
<proteinExistence type="predicted"/>
<dbReference type="AlphaFoldDB" id="A0A940NUG4"/>
<dbReference type="EMBL" id="JAGIYQ010000028">
    <property type="protein sequence ID" value="MBP0727357.1"/>
    <property type="molecule type" value="Genomic_DNA"/>
</dbReference>
<dbReference type="InterPro" id="IPR016181">
    <property type="entry name" value="Acyl_CoA_acyltransferase"/>
</dbReference>
<dbReference type="InterPro" id="IPR000182">
    <property type="entry name" value="GNAT_dom"/>
</dbReference>
<dbReference type="PROSITE" id="PS51186">
    <property type="entry name" value="GNAT"/>
    <property type="match status" value="1"/>
</dbReference>
<dbReference type="GO" id="GO:0016747">
    <property type="term" value="F:acyltransferase activity, transferring groups other than amino-acyl groups"/>
    <property type="evidence" value="ECO:0007669"/>
    <property type="project" value="InterPro"/>
</dbReference>
<reference evidence="2" key="1">
    <citation type="submission" date="2021-04" db="EMBL/GenBank/DDBJ databases">
        <title>Genome seq and assembly of Bacillus sp.</title>
        <authorList>
            <person name="Chhetri G."/>
        </authorList>
    </citation>
    <scope>NUCLEOTIDE SEQUENCE</scope>
    <source>
        <strain evidence="2">RG28</strain>
    </source>
</reference>
<evidence type="ECO:0000259" key="1">
    <source>
        <dbReference type="PROSITE" id="PS51186"/>
    </source>
</evidence>
<evidence type="ECO:0000313" key="3">
    <source>
        <dbReference type="Proteomes" id="UP000682134"/>
    </source>
</evidence>
<name>A0A940NUG4_9BACI</name>
<dbReference type="Proteomes" id="UP000682134">
    <property type="component" value="Unassembled WGS sequence"/>
</dbReference>